<gene>
    <name evidence="3" type="ORF">LRS1606.333</name>
</gene>
<feature type="region of interest" description="Disordered" evidence="1">
    <location>
        <begin position="178"/>
        <end position="342"/>
    </location>
</feature>
<dbReference type="InterPro" id="IPR001509">
    <property type="entry name" value="Epimerase_deHydtase"/>
</dbReference>
<evidence type="ECO:0000259" key="2">
    <source>
        <dbReference type="Pfam" id="PF01370"/>
    </source>
</evidence>
<dbReference type="InterPro" id="IPR036291">
    <property type="entry name" value="NAD(P)-bd_dom_sf"/>
</dbReference>
<feature type="compositionally biased region" description="Basic residues" evidence="1">
    <location>
        <begin position="315"/>
        <end position="333"/>
    </location>
</feature>
<feature type="domain" description="NAD-dependent epimerase/dehydratase" evidence="2">
    <location>
        <begin position="3"/>
        <end position="76"/>
    </location>
</feature>
<dbReference type="Gene3D" id="3.40.50.720">
    <property type="entry name" value="NAD(P)-binding Rossmann-like Domain"/>
    <property type="match status" value="1"/>
</dbReference>
<reference evidence="3" key="1">
    <citation type="submission" date="2014-03" db="EMBL/GenBank/DDBJ databases">
        <authorList>
            <person name="Zhang G."/>
            <person name="Zhu L."/>
            <person name="Fang P."/>
        </authorList>
    </citation>
    <scope>NUCLEOTIDE SEQUENCE</scope>
    <source>
        <strain evidence="3">NS1</strain>
        <plasmid evidence="3">pNSL1</plasmid>
    </source>
</reference>
<accession>A0A097SQH3</accession>
<dbReference type="Pfam" id="PF01370">
    <property type="entry name" value="Epimerase"/>
    <property type="match status" value="1"/>
</dbReference>
<dbReference type="SUPFAM" id="SSF51735">
    <property type="entry name" value="NAD(P)-binding Rossmann-fold domains"/>
    <property type="match status" value="1"/>
</dbReference>
<evidence type="ECO:0000256" key="1">
    <source>
        <dbReference type="SAM" id="MobiDB-lite"/>
    </source>
</evidence>
<organism evidence="3">
    <name type="scientific">Rhodococcus sp. NS1</name>
    <dbReference type="NCBI Taxonomy" id="402236"/>
    <lineage>
        <taxon>Bacteria</taxon>
        <taxon>Bacillati</taxon>
        <taxon>Actinomycetota</taxon>
        <taxon>Actinomycetes</taxon>
        <taxon>Mycobacteriales</taxon>
        <taxon>Nocardiaceae</taxon>
        <taxon>Rhodococcus</taxon>
    </lineage>
</organism>
<keyword evidence="3" id="KW-0614">Plasmid</keyword>
<protein>
    <recommendedName>
        <fullName evidence="2">NAD-dependent epimerase/dehydratase domain-containing protein</fullName>
    </recommendedName>
</protein>
<dbReference type="EMBL" id="KJ605395">
    <property type="protein sequence ID" value="AIU93767.1"/>
    <property type="molecule type" value="Genomic_DNA"/>
</dbReference>
<geneLocation type="plasmid" evidence="3">
    <name>pNSL1</name>
</geneLocation>
<evidence type="ECO:0000313" key="3">
    <source>
        <dbReference type="EMBL" id="AIU93767.1"/>
    </source>
</evidence>
<proteinExistence type="predicted"/>
<sequence length="342" mass="37555">MRVLVLGGTTFIGRRIVERLYARGDQVSVVDRGRTAPDPWIPVDHLRTDRIGLHEHADAVRRFGPDAIVDTYALTAEHVDAVLPVLPAVPTVVLSSVDVYQAFVGFRTGRCESPVPLTEDSELRRERYPYRGAGSPGVPDAYEELDVEERWLGRGAVILRLPMVYGPHDPQRRENAVLRRISGRTSADPGRSRKSALYPRPRGRCRHGRAGSSRHAGRGRNGRESGRSFRGSRHHLAGTDHGGSRFHLGTGAGAGLGAPRRSGDHESAGPAHTRLREPGARASRLGTRRHPEAGHRIGALAPREPTGSGLDPQARTRRRRRARLGRAMNRRPHGLLPTAPSR</sequence>
<name>A0A097SQH3_9NOCA</name>
<dbReference type="AlphaFoldDB" id="A0A097SQH3"/>